<evidence type="ECO:0000313" key="6">
    <source>
        <dbReference type="EMBL" id="ATX78845.1"/>
    </source>
</evidence>
<dbReference type="GO" id="GO:0005886">
    <property type="term" value="C:plasma membrane"/>
    <property type="evidence" value="ECO:0007669"/>
    <property type="project" value="TreeGrafter"/>
</dbReference>
<feature type="domain" description="GGDEF" evidence="5">
    <location>
        <begin position="202"/>
        <end position="338"/>
    </location>
</feature>
<organism evidence="6 7">
    <name type="scientific">Mariprofundus aestuarium</name>
    <dbReference type="NCBI Taxonomy" id="1921086"/>
    <lineage>
        <taxon>Bacteria</taxon>
        <taxon>Pseudomonadati</taxon>
        <taxon>Pseudomonadota</taxon>
        <taxon>Candidatius Mariprofundia</taxon>
        <taxon>Mariprofundales</taxon>
        <taxon>Mariprofundaceae</taxon>
        <taxon>Mariprofundus</taxon>
    </lineage>
</organism>
<dbReference type="GO" id="GO:0052621">
    <property type="term" value="F:diguanylate cyclase activity"/>
    <property type="evidence" value="ECO:0007669"/>
    <property type="project" value="UniProtKB-EC"/>
</dbReference>
<dbReference type="InterPro" id="IPR001789">
    <property type="entry name" value="Sig_transdc_resp-reg_receiver"/>
</dbReference>
<sequence length="338" mass="37847">MTYSNIEKTGADRTFAPHSIMVLLVDDQPMIAETIRRMLDGEDDIDFHYCLDAEEALNMVAAIHPTLILQDLIMPQVDGLDLVSQYRSHPECKEIPIVVLSAREDPNVKAEAFARGANDYVVKLPDRVELLARIRYHSQWYIHKRQRDEAYRSLQESQRQMESMNLKLMHLSTHDSLTNIPNRYHFDQMFSGEWSRSGRDKTPVSIIMIDIDEFKKYNDALGHPAGDKCLAAVANVLSNILKRPADLVARYGGEEFVVLLPGTGAEGAKSIAEKMASEVEALRVPHPGSSVSDHITISLGVATSVADKSGRPDRLLHDADEALYVAKKGGRNQIRMAK</sequence>
<dbReference type="GO" id="GO:0043709">
    <property type="term" value="P:cell adhesion involved in single-species biofilm formation"/>
    <property type="evidence" value="ECO:0007669"/>
    <property type="project" value="TreeGrafter"/>
</dbReference>
<evidence type="ECO:0000256" key="1">
    <source>
        <dbReference type="ARBA" id="ARBA00012528"/>
    </source>
</evidence>
<accession>A0A2K8KVJ3</accession>
<dbReference type="KEGG" id="maes:Ga0123461_0404"/>
<dbReference type="InterPro" id="IPR029787">
    <property type="entry name" value="Nucleotide_cyclase"/>
</dbReference>
<dbReference type="FunFam" id="3.30.70.270:FF:000001">
    <property type="entry name" value="Diguanylate cyclase domain protein"/>
    <property type="match status" value="1"/>
</dbReference>
<dbReference type="EMBL" id="CP018799">
    <property type="protein sequence ID" value="ATX78845.1"/>
    <property type="molecule type" value="Genomic_DNA"/>
</dbReference>
<dbReference type="GO" id="GO:0000160">
    <property type="term" value="P:phosphorelay signal transduction system"/>
    <property type="evidence" value="ECO:0007669"/>
    <property type="project" value="InterPro"/>
</dbReference>
<proteinExistence type="predicted"/>
<protein>
    <recommendedName>
        <fullName evidence="1">diguanylate cyclase</fullName>
        <ecNumber evidence="1">2.7.7.65</ecNumber>
    </recommendedName>
</protein>
<keyword evidence="7" id="KW-1185">Reference proteome</keyword>
<dbReference type="GO" id="GO:1902201">
    <property type="term" value="P:negative regulation of bacterial-type flagellum-dependent cell motility"/>
    <property type="evidence" value="ECO:0007669"/>
    <property type="project" value="TreeGrafter"/>
</dbReference>
<dbReference type="Gene3D" id="3.40.50.2300">
    <property type="match status" value="1"/>
</dbReference>
<dbReference type="InterPro" id="IPR000160">
    <property type="entry name" value="GGDEF_dom"/>
</dbReference>
<evidence type="ECO:0000256" key="3">
    <source>
        <dbReference type="PROSITE-ProRule" id="PRU00169"/>
    </source>
</evidence>
<keyword evidence="6" id="KW-0548">Nucleotidyltransferase</keyword>
<dbReference type="Pfam" id="PF00072">
    <property type="entry name" value="Response_reg"/>
    <property type="match status" value="1"/>
</dbReference>
<evidence type="ECO:0000313" key="7">
    <source>
        <dbReference type="Proteomes" id="UP000231701"/>
    </source>
</evidence>
<dbReference type="EC" id="2.7.7.65" evidence="1"/>
<dbReference type="PANTHER" id="PTHR45138">
    <property type="entry name" value="REGULATORY COMPONENTS OF SENSORY TRANSDUCTION SYSTEM"/>
    <property type="match status" value="1"/>
</dbReference>
<dbReference type="RefSeq" id="WP_198507093.1">
    <property type="nucleotide sequence ID" value="NZ_CP018799.1"/>
</dbReference>
<evidence type="ECO:0000259" key="5">
    <source>
        <dbReference type="PROSITE" id="PS50887"/>
    </source>
</evidence>
<dbReference type="PROSITE" id="PS50110">
    <property type="entry name" value="RESPONSE_REGULATORY"/>
    <property type="match status" value="1"/>
</dbReference>
<dbReference type="InterPro" id="IPR050469">
    <property type="entry name" value="Diguanylate_Cyclase"/>
</dbReference>
<feature type="domain" description="Response regulatory" evidence="4">
    <location>
        <begin position="21"/>
        <end position="138"/>
    </location>
</feature>
<dbReference type="PROSITE" id="PS50887">
    <property type="entry name" value="GGDEF"/>
    <property type="match status" value="1"/>
</dbReference>
<evidence type="ECO:0000256" key="2">
    <source>
        <dbReference type="ARBA" id="ARBA00034247"/>
    </source>
</evidence>
<dbReference type="Gene3D" id="3.30.70.270">
    <property type="match status" value="1"/>
</dbReference>
<dbReference type="Proteomes" id="UP000231701">
    <property type="component" value="Chromosome"/>
</dbReference>
<dbReference type="NCBIfam" id="TIGR00254">
    <property type="entry name" value="GGDEF"/>
    <property type="match status" value="1"/>
</dbReference>
<dbReference type="SMART" id="SM00448">
    <property type="entry name" value="REC"/>
    <property type="match status" value="1"/>
</dbReference>
<dbReference type="InterPro" id="IPR011006">
    <property type="entry name" value="CheY-like_superfamily"/>
</dbReference>
<dbReference type="SUPFAM" id="SSF52172">
    <property type="entry name" value="CheY-like"/>
    <property type="match status" value="1"/>
</dbReference>
<dbReference type="InterPro" id="IPR043128">
    <property type="entry name" value="Rev_trsase/Diguanyl_cyclase"/>
</dbReference>
<keyword evidence="6" id="KW-0808">Transferase</keyword>
<dbReference type="AlphaFoldDB" id="A0A2K8KVJ3"/>
<evidence type="ECO:0000259" key="4">
    <source>
        <dbReference type="PROSITE" id="PS50110"/>
    </source>
</evidence>
<gene>
    <name evidence="6" type="ORF">Ga0123461_0404</name>
</gene>
<dbReference type="PANTHER" id="PTHR45138:SF9">
    <property type="entry name" value="DIGUANYLATE CYCLASE DGCM-RELATED"/>
    <property type="match status" value="1"/>
</dbReference>
<feature type="modified residue" description="4-aspartylphosphate" evidence="3">
    <location>
        <position position="71"/>
    </location>
</feature>
<dbReference type="SUPFAM" id="SSF55073">
    <property type="entry name" value="Nucleotide cyclase"/>
    <property type="match status" value="1"/>
</dbReference>
<reference evidence="6 7" key="1">
    <citation type="submission" date="2016-12" db="EMBL/GenBank/DDBJ databases">
        <title>Isolation and genomic insights into novel planktonic Zetaproteobacteria from stratified waters of the Chesapeake Bay.</title>
        <authorList>
            <person name="McAllister S.M."/>
            <person name="Kato S."/>
            <person name="Chan C.S."/>
            <person name="Chiu B.K."/>
            <person name="Field E.K."/>
        </authorList>
    </citation>
    <scope>NUCLEOTIDE SEQUENCE [LARGE SCALE GENOMIC DNA]</scope>
    <source>
        <strain evidence="6 7">CP-5</strain>
    </source>
</reference>
<comment type="catalytic activity">
    <reaction evidence="2">
        <text>2 GTP = 3',3'-c-di-GMP + 2 diphosphate</text>
        <dbReference type="Rhea" id="RHEA:24898"/>
        <dbReference type="ChEBI" id="CHEBI:33019"/>
        <dbReference type="ChEBI" id="CHEBI:37565"/>
        <dbReference type="ChEBI" id="CHEBI:58805"/>
        <dbReference type="EC" id="2.7.7.65"/>
    </reaction>
</comment>
<keyword evidence="3" id="KW-0597">Phosphoprotein</keyword>
<name>A0A2K8KVJ3_MARES</name>
<dbReference type="CDD" id="cd01949">
    <property type="entry name" value="GGDEF"/>
    <property type="match status" value="1"/>
</dbReference>
<dbReference type="Pfam" id="PF00990">
    <property type="entry name" value="GGDEF"/>
    <property type="match status" value="1"/>
</dbReference>
<dbReference type="SMART" id="SM00267">
    <property type="entry name" value="GGDEF"/>
    <property type="match status" value="1"/>
</dbReference>